<evidence type="ECO:0000256" key="6">
    <source>
        <dbReference type="SAM" id="SignalP"/>
    </source>
</evidence>
<evidence type="ECO:0000313" key="8">
    <source>
        <dbReference type="Proteomes" id="UP000825002"/>
    </source>
</evidence>
<dbReference type="InterPro" id="IPR005522">
    <property type="entry name" value="IPK"/>
</dbReference>
<evidence type="ECO:0000256" key="3">
    <source>
        <dbReference type="ARBA" id="ARBA00022777"/>
    </source>
</evidence>
<dbReference type="Proteomes" id="UP000825002">
    <property type="component" value="Unassembled WGS sequence"/>
</dbReference>
<dbReference type="InterPro" id="IPR038286">
    <property type="entry name" value="IPK_sf"/>
</dbReference>
<sequence length="424" mass="47925">MIWLCVIIMILCQGIMPHSNNVVECFATVAAGDEKQQVHDESESGHSNSAYADTTKEVHDSHSHSHYSKSQSKIGTSTNKEDDIVNKSFIGSNTNENNNDKDINKSQTSHEGSSSFTKRASRNTWKLMKSILVQGLGQRLGLKDAWVQCGGHRGGFMPAPQPGWILKKLTDQELQCFTELTNDELREFVPKVKGKYVNNEGQAYIEMQDLAYGFSKAHLSIMDIKMGARTFCENEFQKASSDNKLRSDLYEKMIKINESAPTAEEKQVQAITKLRYMKYRESISSTPNLGFRIEAQRINGGAVDKEFKTVKSHQQVLSAFRKFTANNPLIIKRYCQRLKEIRHALTKSKFFNSHELIGSSLLFVHDHESANIWLIDFAKTFSLPDNVTVTHSAEWNVGNHEDGYLTGIDNIISLFDLLRESTSD</sequence>
<evidence type="ECO:0000256" key="5">
    <source>
        <dbReference type="SAM" id="MobiDB-lite"/>
    </source>
</evidence>
<comment type="caution">
    <text evidence="7">The sequence shown here is derived from an EMBL/GenBank/DDBJ whole genome shotgun (WGS) entry which is preliminary data.</text>
</comment>
<gene>
    <name evidence="7" type="primary">ITPKA</name>
    <name evidence="7" type="ORF">GZH46_00207</name>
</gene>
<dbReference type="Pfam" id="PF03770">
    <property type="entry name" value="IPK"/>
    <property type="match status" value="1"/>
</dbReference>
<comment type="similarity">
    <text evidence="1 4">Belongs to the inositol phosphokinase (IPK) family.</text>
</comment>
<feature type="chain" id="PRO_5046617055" description="Kinase" evidence="6">
    <location>
        <begin position="18"/>
        <end position="424"/>
    </location>
</feature>
<evidence type="ECO:0000256" key="4">
    <source>
        <dbReference type="RuleBase" id="RU363090"/>
    </source>
</evidence>
<dbReference type="PANTHER" id="PTHR12400">
    <property type="entry name" value="INOSITOL POLYPHOSPHATE KINASE"/>
    <property type="match status" value="1"/>
</dbReference>
<dbReference type="Gene3D" id="3.30.470.160">
    <property type="entry name" value="Inositol polyphosphate kinase"/>
    <property type="match status" value="1"/>
</dbReference>
<feature type="compositionally biased region" description="Polar residues" evidence="5">
    <location>
        <begin position="106"/>
        <end position="118"/>
    </location>
</feature>
<dbReference type="EC" id="2.7.-.-" evidence="4"/>
<evidence type="ECO:0000256" key="1">
    <source>
        <dbReference type="ARBA" id="ARBA00007374"/>
    </source>
</evidence>
<accession>A0ABQ7SCU5</accession>
<keyword evidence="3 4" id="KW-0418">Kinase</keyword>
<keyword evidence="8" id="KW-1185">Reference proteome</keyword>
<organism evidence="7 8">
    <name type="scientific">Fragariocoptes setiger</name>
    <dbReference type="NCBI Taxonomy" id="1670756"/>
    <lineage>
        <taxon>Eukaryota</taxon>
        <taxon>Metazoa</taxon>
        <taxon>Ecdysozoa</taxon>
        <taxon>Arthropoda</taxon>
        <taxon>Chelicerata</taxon>
        <taxon>Arachnida</taxon>
        <taxon>Acari</taxon>
        <taxon>Acariformes</taxon>
        <taxon>Trombidiformes</taxon>
        <taxon>Prostigmata</taxon>
        <taxon>Eupodina</taxon>
        <taxon>Eriophyoidea</taxon>
        <taxon>Phytoptidae</taxon>
        <taxon>Fragariocoptes</taxon>
    </lineage>
</organism>
<name>A0ABQ7SCU5_9ACAR</name>
<evidence type="ECO:0000313" key="7">
    <source>
        <dbReference type="EMBL" id="KAG9511229.1"/>
    </source>
</evidence>
<proteinExistence type="inferred from homology"/>
<feature type="region of interest" description="Disordered" evidence="5">
    <location>
        <begin position="55"/>
        <end position="118"/>
    </location>
</feature>
<dbReference type="EMBL" id="JAIFTH010000019">
    <property type="protein sequence ID" value="KAG9511229.1"/>
    <property type="molecule type" value="Genomic_DNA"/>
</dbReference>
<keyword evidence="6" id="KW-0732">Signal</keyword>
<feature type="signal peptide" evidence="6">
    <location>
        <begin position="1"/>
        <end position="17"/>
    </location>
</feature>
<dbReference type="PANTHER" id="PTHR12400:SF97">
    <property type="entry name" value="KINASE"/>
    <property type="match status" value="1"/>
</dbReference>
<protein>
    <recommendedName>
        <fullName evidence="4">Kinase</fullName>
        <ecNumber evidence="4">2.7.-.-</ecNumber>
    </recommendedName>
</protein>
<reference evidence="7 8" key="1">
    <citation type="submission" date="2020-10" db="EMBL/GenBank/DDBJ databases">
        <authorList>
            <person name="Klimov P.B."/>
            <person name="Dyachkov S.M."/>
            <person name="Chetverikov P.E."/>
        </authorList>
    </citation>
    <scope>NUCLEOTIDE SEQUENCE [LARGE SCALE GENOMIC DNA]</scope>
    <source>
        <strain evidence="7">BMOC 18-1129-001#AD2665</strain>
        <tissue evidence="7">Entire mites</tissue>
    </source>
</reference>
<evidence type="ECO:0000256" key="2">
    <source>
        <dbReference type="ARBA" id="ARBA00022679"/>
    </source>
</evidence>
<dbReference type="SUPFAM" id="SSF56104">
    <property type="entry name" value="SAICAR synthase-like"/>
    <property type="match status" value="1"/>
</dbReference>
<keyword evidence="2 4" id="KW-0808">Transferase</keyword>